<dbReference type="InterPro" id="IPR036890">
    <property type="entry name" value="HATPase_C_sf"/>
</dbReference>
<evidence type="ECO:0000256" key="5">
    <source>
        <dbReference type="ARBA" id="ARBA00022741"/>
    </source>
</evidence>
<dbReference type="PANTHER" id="PTHR43065">
    <property type="entry name" value="SENSOR HISTIDINE KINASE"/>
    <property type="match status" value="1"/>
</dbReference>
<feature type="transmembrane region" description="Helical" evidence="9">
    <location>
        <begin position="194"/>
        <end position="214"/>
    </location>
</feature>
<proteinExistence type="predicted"/>
<evidence type="ECO:0000256" key="9">
    <source>
        <dbReference type="SAM" id="Phobius"/>
    </source>
</evidence>
<comment type="catalytic activity">
    <reaction evidence="1">
        <text>ATP + protein L-histidine = ADP + protein N-phospho-L-histidine.</text>
        <dbReference type="EC" id="2.7.13.3"/>
    </reaction>
</comment>
<dbReference type="InterPro" id="IPR003594">
    <property type="entry name" value="HATPase_dom"/>
</dbReference>
<keyword evidence="4" id="KW-0808">Transferase</keyword>
<feature type="transmembrane region" description="Helical" evidence="9">
    <location>
        <begin position="167"/>
        <end position="187"/>
    </location>
</feature>
<keyword evidence="5" id="KW-0547">Nucleotide-binding</keyword>
<dbReference type="Pfam" id="PF17158">
    <property type="entry name" value="MASE4"/>
    <property type="match status" value="1"/>
</dbReference>
<feature type="transmembrane region" description="Helical" evidence="9">
    <location>
        <begin position="49"/>
        <end position="68"/>
    </location>
</feature>
<dbReference type="GO" id="GO:0005524">
    <property type="term" value="F:ATP binding"/>
    <property type="evidence" value="ECO:0007669"/>
    <property type="project" value="UniProtKB-KW"/>
</dbReference>
<keyword evidence="7" id="KW-0067">ATP-binding</keyword>
<evidence type="ECO:0000256" key="7">
    <source>
        <dbReference type="ARBA" id="ARBA00022840"/>
    </source>
</evidence>
<evidence type="ECO:0000256" key="4">
    <source>
        <dbReference type="ARBA" id="ARBA00022679"/>
    </source>
</evidence>
<dbReference type="EMBL" id="FNQM01000027">
    <property type="protein sequence ID" value="SEA99851.1"/>
    <property type="molecule type" value="Genomic_DNA"/>
</dbReference>
<dbReference type="STRING" id="89524.SAMN05444370_1276"/>
<dbReference type="PRINTS" id="PR00344">
    <property type="entry name" value="BCTRLSENSOR"/>
</dbReference>
<organism evidence="11 12">
    <name type="scientific">Rubrimonas cliftonensis</name>
    <dbReference type="NCBI Taxonomy" id="89524"/>
    <lineage>
        <taxon>Bacteria</taxon>
        <taxon>Pseudomonadati</taxon>
        <taxon>Pseudomonadota</taxon>
        <taxon>Alphaproteobacteria</taxon>
        <taxon>Rhodobacterales</taxon>
        <taxon>Paracoccaceae</taxon>
        <taxon>Rubrimonas</taxon>
    </lineage>
</organism>
<evidence type="ECO:0000256" key="3">
    <source>
        <dbReference type="ARBA" id="ARBA00022553"/>
    </source>
</evidence>
<keyword evidence="9" id="KW-0472">Membrane</keyword>
<keyword evidence="9" id="KW-1133">Transmembrane helix</keyword>
<dbReference type="InterPro" id="IPR036097">
    <property type="entry name" value="HisK_dim/P_sf"/>
</dbReference>
<evidence type="ECO:0000256" key="6">
    <source>
        <dbReference type="ARBA" id="ARBA00022777"/>
    </source>
</evidence>
<dbReference type="InterPro" id="IPR005467">
    <property type="entry name" value="His_kinase_dom"/>
</dbReference>
<dbReference type="AlphaFoldDB" id="A0A1H4FRS2"/>
<dbReference type="SMART" id="SM00387">
    <property type="entry name" value="HATPase_c"/>
    <property type="match status" value="1"/>
</dbReference>
<sequence length="493" mass="50613">MAVVAPVASIQLDIIAPLLPAYVAVVLMFDVFTATLLISQYVAVGAPALLALAAAYLFNGFTAVAWAASFPGVLAPEGLLGGDLQTTAVIAAFRRLAFPLGLLAYALLRRRADAPEVWRPWSPTTAVATVVVSALAALIVTGAAGGLSTIVPKLMVDARVPTAAWDFVLWAGIAATLVAAVAIARLRPFCVLDLWLLVALAAFLVEIAMLGFLADGVRLSVAWGAGRLFGLVAVAVVALALLVDTVVATARSVSKLAAEVQARRAREASLEALGAAIAHELNQPLTAIVTSAEAAGRWLDRGNPDLLRARERLAAIGAEGARAGRVLDGLRRSFGRGPSRDGLVDAGSLLASVAALARAEAAGARVAIDRGAATGLRVRGDADQLRQAVLNLVVNAIEAMALTPGGRRIVTLSARAEGAACVLSVSDAGPGLPPALLDMPAGPFQSEKPRGMGLGLMIARTIVEGHGGRIMAANRPEGGAVFEIALPRGNDNV</sequence>
<protein>
    <recommendedName>
        <fullName evidence="2">histidine kinase</fullName>
        <ecNumber evidence="2">2.7.13.3</ecNumber>
    </recommendedName>
</protein>
<evidence type="ECO:0000313" key="11">
    <source>
        <dbReference type="EMBL" id="SEA99851.1"/>
    </source>
</evidence>
<dbReference type="InterPro" id="IPR004358">
    <property type="entry name" value="Sig_transdc_His_kin-like_C"/>
</dbReference>
<evidence type="ECO:0000313" key="12">
    <source>
        <dbReference type="Proteomes" id="UP000198703"/>
    </source>
</evidence>
<feature type="transmembrane region" description="Helical" evidence="9">
    <location>
        <begin position="226"/>
        <end position="247"/>
    </location>
</feature>
<dbReference type="PANTHER" id="PTHR43065:SF10">
    <property type="entry name" value="PEROXIDE STRESS-ACTIVATED HISTIDINE KINASE MAK3"/>
    <property type="match status" value="1"/>
</dbReference>
<gene>
    <name evidence="11" type="ORF">SAMN05444370_1276</name>
</gene>
<dbReference type="CDD" id="cd00082">
    <property type="entry name" value="HisKA"/>
    <property type="match status" value="1"/>
</dbReference>
<feature type="transmembrane region" description="Helical" evidence="9">
    <location>
        <begin position="120"/>
        <end position="147"/>
    </location>
</feature>
<feature type="domain" description="Histidine kinase" evidence="10">
    <location>
        <begin position="276"/>
        <end position="490"/>
    </location>
</feature>
<evidence type="ECO:0000256" key="2">
    <source>
        <dbReference type="ARBA" id="ARBA00012438"/>
    </source>
</evidence>
<keyword evidence="6 11" id="KW-0418">Kinase</keyword>
<dbReference type="SMART" id="SM00388">
    <property type="entry name" value="HisKA"/>
    <property type="match status" value="1"/>
</dbReference>
<reference evidence="11 12" key="1">
    <citation type="submission" date="2016-10" db="EMBL/GenBank/DDBJ databases">
        <authorList>
            <person name="de Groot N.N."/>
        </authorList>
    </citation>
    <scope>NUCLEOTIDE SEQUENCE [LARGE SCALE GENOMIC DNA]</scope>
    <source>
        <strain evidence="11 12">DSM 15345</strain>
    </source>
</reference>
<accession>A0A1H4FRS2</accession>
<feature type="transmembrane region" description="Helical" evidence="9">
    <location>
        <begin position="14"/>
        <end position="37"/>
    </location>
</feature>
<keyword evidence="9" id="KW-0812">Transmembrane</keyword>
<keyword evidence="3" id="KW-0597">Phosphoprotein</keyword>
<dbReference type="SUPFAM" id="SSF55874">
    <property type="entry name" value="ATPase domain of HSP90 chaperone/DNA topoisomerase II/histidine kinase"/>
    <property type="match status" value="1"/>
</dbReference>
<dbReference type="Proteomes" id="UP000198703">
    <property type="component" value="Unassembled WGS sequence"/>
</dbReference>
<keyword evidence="8" id="KW-0902">Two-component regulatory system</keyword>
<feature type="transmembrane region" description="Helical" evidence="9">
    <location>
        <begin position="88"/>
        <end position="108"/>
    </location>
</feature>
<dbReference type="Pfam" id="PF02518">
    <property type="entry name" value="HATPase_c"/>
    <property type="match status" value="1"/>
</dbReference>
<evidence type="ECO:0000256" key="8">
    <source>
        <dbReference type="ARBA" id="ARBA00023012"/>
    </source>
</evidence>
<keyword evidence="12" id="KW-1185">Reference proteome</keyword>
<dbReference type="Gene3D" id="3.30.565.10">
    <property type="entry name" value="Histidine kinase-like ATPase, C-terminal domain"/>
    <property type="match status" value="1"/>
</dbReference>
<evidence type="ECO:0000256" key="1">
    <source>
        <dbReference type="ARBA" id="ARBA00000085"/>
    </source>
</evidence>
<dbReference type="EC" id="2.7.13.3" evidence="2"/>
<dbReference type="InterPro" id="IPR033424">
    <property type="entry name" value="MASE4"/>
</dbReference>
<name>A0A1H4FRS2_9RHOB</name>
<dbReference type="PROSITE" id="PS50109">
    <property type="entry name" value="HIS_KIN"/>
    <property type="match status" value="1"/>
</dbReference>
<dbReference type="SUPFAM" id="SSF47384">
    <property type="entry name" value="Homodimeric domain of signal transducing histidine kinase"/>
    <property type="match status" value="1"/>
</dbReference>
<dbReference type="InterPro" id="IPR003661">
    <property type="entry name" value="HisK_dim/P_dom"/>
</dbReference>
<dbReference type="Gene3D" id="1.10.287.130">
    <property type="match status" value="1"/>
</dbReference>
<evidence type="ECO:0000259" key="10">
    <source>
        <dbReference type="PROSITE" id="PS50109"/>
    </source>
</evidence>
<dbReference type="GO" id="GO:0000155">
    <property type="term" value="F:phosphorelay sensor kinase activity"/>
    <property type="evidence" value="ECO:0007669"/>
    <property type="project" value="InterPro"/>
</dbReference>